<feature type="domain" description="Glutamine amidotransferase" evidence="3">
    <location>
        <begin position="44"/>
        <end position="236"/>
    </location>
</feature>
<keyword evidence="1" id="KW-0378">Hydrolase</keyword>
<dbReference type="SUPFAM" id="SSF52317">
    <property type="entry name" value="Class I glutamine amidotransferase-like"/>
    <property type="match status" value="1"/>
</dbReference>
<protein>
    <recommendedName>
        <fullName evidence="1">folate gamma-glutamyl hydrolase</fullName>
        <ecNumber evidence="1">3.4.19.9</ecNumber>
    </recommendedName>
</protein>
<dbReference type="Proteomes" id="UP001165060">
    <property type="component" value="Unassembled WGS sequence"/>
</dbReference>
<dbReference type="EC" id="3.4.19.9" evidence="1"/>
<feature type="active site" evidence="1">
    <location>
        <position position="226"/>
    </location>
</feature>
<evidence type="ECO:0000313" key="4">
    <source>
        <dbReference type="EMBL" id="GMI34355.1"/>
    </source>
</evidence>
<dbReference type="EMBL" id="BRYB01003306">
    <property type="protein sequence ID" value="GMI34355.1"/>
    <property type="molecule type" value="Genomic_DNA"/>
</dbReference>
<gene>
    <name evidence="4" type="ORF">TeGR_g7932</name>
</gene>
<feature type="chain" id="PRO_5045631041" description="folate gamma-glutamyl hydrolase" evidence="2">
    <location>
        <begin position="22"/>
        <end position="306"/>
    </location>
</feature>
<dbReference type="PROSITE" id="PS51275">
    <property type="entry name" value="PEPTIDASE_C26_GGH"/>
    <property type="match status" value="1"/>
</dbReference>
<evidence type="ECO:0000256" key="2">
    <source>
        <dbReference type="SAM" id="SignalP"/>
    </source>
</evidence>
<keyword evidence="5" id="KW-1185">Reference proteome</keyword>
<dbReference type="PANTHER" id="PTHR11315:SF0">
    <property type="entry name" value="FOLATE GAMMA-GLUTAMYL HYDROLASE"/>
    <property type="match status" value="1"/>
</dbReference>
<dbReference type="InterPro" id="IPR015527">
    <property type="entry name" value="Pept_C26_g-glut_hydrolase"/>
</dbReference>
<dbReference type="PANTHER" id="PTHR11315">
    <property type="entry name" value="PROTEASE FAMILY C26 GAMMA-GLUTAMYL HYDROLASE"/>
    <property type="match status" value="1"/>
</dbReference>
<dbReference type="InterPro" id="IPR017926">
    <property type="entry name" value="GATASE"/>
</dbReference>
<feature type="signal peptide" evidence="2">
    <location>
        <begin position="1"/>
        <end position="21"/>
    </location>
</feature>
<name>A0ABQ6MWX8_9STRA</name>
<evidence type="ECO:0000259" key="3">
    <source>
        <dbReference type="Pfam" id="PF00117"/>
    </source>
</evidence>
<dbReference type="Pfam" id="PF00117">
    <property type="entry name" value="GATase"/>
    <property type="match status" value="1"/>
</dbReference>
<dbReference type="Gene3D" id="3.40.50.880">
    <property type="match status" value="1"/>
</dbReference>
<keyword evidence="2" id="KW-0732">Signal</keyword>
<sequence length="306" mass="33714">MFRLLAPLLLLSAVSLHSALAFTPVVSIMSHPHNSTHEFIASSYVKYLEAGGARAMRIPFNANVTTIDTIVKNTNGILFMGGEPSLPPTASYMYGTILAQYDLQDPMTMIPMWGTCLGFEWIAQCHAGLSVLSSGFDAENITLPLTFTADAISSRMYTSSPTDLLTLLANNNVTMNNHEGGVTPVEFEATMADEFTLLSTNVDRQGMEFVSSYEHRMYPIYGTQYHPEKSMFEYGAQADPADLGYEVIDHSPEGTRYSFELASFLVAEARKTGARFDRASGLKTIMEENDGFGAGTSFEQYIFFKV</sequence>
<feature type="active site" description="Nucleophile" evidence="1">
    <location>
        <position position="116"/>
    </location>
</feature>
<proteinExistence type="predicted"/>
<evidence type="ECO:0000313" key="5">
    <source>
        <dbReference type="Proteomes" id="UP001165060"/>
    </source>
</evidence>
<organism evidence="4 5">
    <name type="scientific">Tetraparma gracilis</name>
    <dbReference type="NCBI Taxonomy" id="2962635"/>
    <lineage>
        <taxon>Eukaryota</taxon>
        <taxon>Sar</taxon>
        <taxon>Stramenopiles</taxon>
        <taxon>Ochrophyta</taxon>
        <taxon>Bolidophyceae</taxon>
        <taxon>Parmales</taxon>
        <taxon>Triparmaceae</taxon>
        <taxon>Tetraparma</taxon>
    </lineage>
</organism>
<dbReference type="PROSITE" id="PS51273">
    <property type="entry name" value="GATASE_TYPE_1"/>
    <property type="match status" value="1"/>
</dbReference>
<comment type="caution">
    <text evidence="4">The sequence shown here is derived from an EMBL/GenBank/DDBJ whole genome shotgun (WGS) entry which is preliminary data.</text>
</comment>
<reference evidence="4 5" key="1">
    <citation type="journal article" date="2023" name="Commun. Biol.">
        <title>Genome analysis of Parmales, the sister group of diatoms, reveals the evolutionary specialization of diatoms from phago-mixotrophs to photoautotrophs.</title>
        <authorList>
            <person name="Ban H."/>
            <person name="Sato S."/>
            <person name="Yoshikawa S."/>
            <person name="Yamada K."/>
            <person name="Nakamura Y."/>
            <person name="Ichinomiya M."/>
            <person name="Sato N."/>
            <person name="Blanc-Mathieu R."/>
            <person name="Endo H."/>
            <person name="Kuwata A."/>
            <person name="Ogata H."/>
        </authorList>
    </citation>
    <scope>NUCLEOTIDE SEQUENCE [LARGE SCALE GENOMIC DNA]</scope>
</reference>
<dbReference type="InterPro" id="IPR029062">
    <property type="entry name" value="Class_I_gatase-like"/>
</dbReference>
<accession>A0ABQ6MWX8</accession>
<comment type="catalytic activity">
    <reaction evidence="1">
        <text>(6S)-5,6,7,8-tetrahydrofolyl-(gamma-L-Glu)(n) + (n-1) H2O = (6S)-5,6,7,8-tetrahydrofolate + (n-1) L-glutamate</text>
        <dbReference type="Rhea" id="RHEA:56784"/>
        <dbReference type="Rhea" id="RHEA-COMP:14738"/>
        <dbReference type="ChEBI" id="CHEBI:15377"/>
        <dbReference type="ChEBI" id="CHEBI:29985"/>
        <dbReference type="ChEBI" id="CHEBI:57453"/>
        <dbReference type="ChEBI" id="CHEBI:141005"/>
        <dbReference type="EC" id="3.4.19.9"/>
    </reaction>
</comment>
<evidence type="ECO:0000256" key="1">
    <source>
        <dbReference type="PROSITE-ProRule" id="PRU00607"/>
    </source>
</evidence>